<evidence type="ECO:0000313" key="3">
    <source>
        <dbReference type="Proteomes" id="UP000266622"/>
    </source>
</evidence>
<gene>
    <name evidence="2" type="ORF">BXU00_02530</name>
</gene>
<proteinExistence type="predicted"/>
<reference evidence="2 3" key="1">
    <citation type="journal article" date="2018" name="Syst. Appl. Microbiol.">
        <title>A new symbiotic nanoarchaeote (Candidatus Nanoclepta minutus) and its host (Zestosphaera tikiterensis gen. nov., sp. nov.) from a New Zealand hot spring.</title>
        <authorList>
            <person name="St John E."/>
            <person name="Liu Y."/>
            <person name="Podar M."/>
            <person name="Stott M.B."/>
            <person name="Meneghin J."/>
            <person name="Chen Z."/>
            <person name="Lagutin K."/>
            <person name="Mitchell K."/>
            <person name="Reysenbach A.L."/>
        </authorList>
    </citation>
    <scope>NUCLEOTIDE SEQUENCE [LARGE SCALE GENOMIC DNA]</scope>
    <source>
        <strain evidence="2">NZ3</strain>
    </source>
</reference>
<name>A0A397WQ18_9ARCH</name>
<dbReference type="AlphaFoldDB" id="A0A397WQ18"/>
<evidence type="ECO:0000256" key="1">
    <source>
        <dbReference type="SAM" id="MobiDB-lite"/>
    </source>
</evidence>
<sequence length="250" mass="28159">MELDNLLNNVVRTVLEPTEEEKSYWNQTIQTTLGGAIQTGKSILESVFSGYSEKELKAIEKAVDYHYGSGYSNLLSAFVTNKSIGEAIADYRMQREVAEMVVRRILGGITSSVNPYAGDLISRGDRYQEVAANLIISGMTYYLKNNGVENPEKFVNAYVGYVGLFGNSLIKLYEGLREIYTPKGIKLKLPGLVKSITDFNKYIMYNNVKTVIDEILSKKEKEKKEEVKKEEKPSKEELGEEEKPPAPYIP</sequence>
<dbReference type="Proteomes" id="UP000266622">
    <property type="component" value="Unassembled WGS sequence"/>
</dbReference>
<dbReference type="EMBL" id="MWMI01000004">
    <property type="protein sequence ID" value="RIB35183.1"/>
    <property type="molecule type" value="Genomic_DNA"/>
</dbReference>
<protein>
    <submittedName>
        <fullName evidence="2">Uncharacterized protein</fullName>
    </submittedName>
</protein>
<evidence type="ECO:0000313" key="2">
    <source>
        <dbReference type="EMBL" id="RIB35183.1"/>
    </source>
</evidence>
<comment type="caution">
    <text evidence="2">The sequence shown here is derived from an EMBL/GenBank/DDBJ whole genome shotgun (WGS) entry which is preliminary data.</text>
</comment>
<feature type="region of interest" description="Disordered" evidence="1">
    <location>
        <begin position="220"/>
        <end position="250"/>
    </location>
</feature>
<organism evidence="2 3">
    <name type="scientific">Candidatus Nanoclepta minutus</name>
    <dbReference type="NCBI Taxonomy" id="1940235"/>
    <lineage>
        <taxon>Archaea</taxon>
        <taxon>Nanobdellota</taxon>
        <taxon>Candidatus Nanoclepta</taxon>
    </lineage>
</organism>
<feature type="compositionally biased region" description="Basic and acidic residues" evidence="1">
    <location>
        <begin position="220"/>
        <end position="244"/>
    </location>
</feature>
<accession>A0A397WQ18</accession>